<name>A0A521E5E1_9SPHI</name>
<evidence type="ECO:0000313" key="8">
    <source>
        <dbReference type="Proteomes" id="UP000315971"/>
    </source>
</evidence>
<comment type="subcellular location">
    <subcellularLocation>
        <location evidence="1">Membrane</location>
        <topology evidence="1">Multi-pass membrane protein</topology>
    </subcellularLocation>
</comment>
<keyword evidence="4 5" id="KW-0472">Membrane</keyword>
<feature type="transmembrane region" description="Helical" evidence="5">
    <location>
        <begin position="318"/>
        <end position="340"/>
    </location>
</feature>
<evidence type="ECO:0000256" key="4">
    <source>
        <dbReference type="ARBA" id="ARBA00023136"/>
    </source>
</evidence>
<feature type="transmembrane region" description="Helical" evidence="5">
    <location>
        <begin position="134"/>
        <end position="150"/>
    </location>
</feature>
<dbReference type="InterPro" id="IPR011547">
    <property type="entry name" value="SLC26A/SulP_dom"/>
</dbReference>
<dbReference type="InterPro" id="IPR036513">
    <property type="entry name" value="STAS_dom_sf"/>
</dbReference>
<dbReference type="SUPFAM" id="SSF52091">
    <property type="entry name" value="SpoIIaa-like"/>
    <property type="match status" value="1"/>
</dbReference>
<dbReference type="InterPro" id="IPR052706">
    <property type="entry name" value="Membrane-Transporter-like"/>
</dbReference>
<dbReference type="InterPro" id="IPR002645">
    <property type="entry name" value="STAS_dom"/>
</dbReference>
<proteinExistence type="predicted"/>
<feature type="transmembrane region" description="Helical" evidence="5">
    <location>
        <begin position="376"/>
        <end position="409"/>
    </location>
</feature>
<sequence>MCFLREALLFISTMKNIFNLFDLSQKVNYKTEVLAGLTVAMTMIPESLSFAILAGLPPLVGLYGAFIMGLVTAVFGGRPGLISGGAGATVIVLIALMKSHGIEYVFGAIALAGIIQIAVGLLKLGKFIRLVPQPVMYGFVNGLAIIVFMSQLEQFKTIVNGQAEWLQGTPLLIMACLVALTIAIVVLLPKITKVIPSSLVAIIIVFAIVLFFNIDTKQVKDIASVSGGLPPFHIPNFPLNLETLQVIFPFALIMAAVGLTEGLLTLNLVDEITGTKGNSNRECLAQGGANLLNGFFFGMGGCPMIAQTLVNLSAGSRARLAGIVAALTILLIILIGAPVIEKLPMAALTGVMIMVAIGTFEWTSLRIFKRMPKSDIFVMIAVTLITVFLHNLALAVLIGVIISALVFAWDNAKRIRARKYTDENGVKHYEIYGPLFFGSTAGFSEKFDVLNDPNVVIIDFAESRVVDMSAIEALNAITHRYHKIGKKVHLKHLSKDCVGLLKNAEAIIDVNIIEDPTYKLVVNEV</sequence>
<dbReference type="GO" id="GO:0016020">
    <property type="term" value="C:membrane"/>
    <property type="evidence" value="ECO:0007669"/>
    <property type="project" value="UniProtKB-SubCell"/>
</dbReference>
<dbReference type="Pfam" id="PF01740">
    <property type="entry name" value="STAS"/>
    <property type="match status" value="1"/>
</dbReference>
<dbReference type="Pfam" id="PF00916">
    <property type="entry name" value="Sulfate_transp"/>
    <property type="match status" value="1"/>
</dbReference>
<organism evidence="7 8">
    <name type="scientific">Solitalea koreensis</name>
    <dbReference type="NCBI Taxonomy" id="543615"/>
    <lineage>
        <taxon>Bacteria</taxon>
        <taxon>Pseudomonadati</taxon>
        <taxon>Bacteroidota</taxon>
        <taxon>Sphingobacteriia</taxon>
        <taxon>Sphingobacteriales</taxon>
        <taxon>Sphingobacteriaceae</taxon>
        <taxon>Solitalea</taxon>
    </lineage>
</organism>
<reference evidence="7 8" key="1">
    <citation type="submission" date="2017-05" db="EMBL/GenBank/DDBJ databases">
        <authorList>
            <person name="Varghese N."/>
            <person name="Submissions S."/>
        </authorList>
    </citation>
    <scope>NUCLEOTIDE SEQUENCE [LARGE SCALE GENOMIC DNA]</scope>
    <source>
        <strain evidence="7 8">DSM 21342</strain>
    </source>
</reference>
<feature type="transmembrane region" description="Helical" evidence="5">
    <location>
        <begin position="246"/>
        <end position="269"/>
    </location>
</feature>
<protein>
    <submittedName>
        <fullName evidence="7">Sulfate permease, SulP family</fullName>
    </submittedName>
</protein>
<keyword evidence="8" id="KW-1185">Reference proteome</keyword>
<accession>A0A521E5E1</accession>
<evidence type="ECO:0000256" key="1">
    <source>
        <dbReference type="ARBA" id="ARBA00004141"/>
    </source>
</evidence>
<keyword evidence="3 5" id="KW-1133">Transmembrane helix</keyword>
<feature type="transmembrane region" description="Helical" evidence="5">
    <location>
        <begin position="194"/>
        <end position="214"/>
    </location>
</feature>
<dbReference type="PROSITE" id="PS50801">
    <property type="entry name" value="STAS"/>
    <property type="match status" value="1"/>
</dbReference>
<feature type="transmembrane region" description="Helical" evidence="5">
    <location>
        <begin position="289"/>
        <end position="306"/>
    </location>
</feature>
<evidence type="ECO:0000313" key="7">
    <source>
        <dbReference type="EMBL" id="SMO79082.1"/>
    </source>
</evidence>
<feature type="transmembrane region" description="Helical" evidence="5">
    <location>
        <begin position="81"/>
        <end position="97"/>
    </location>
</feature>
<dbReference type="EMBL" id="FXSZ01000011">
    <property type="protein sequence ID" value="SMO79082.1"/>
    <property type="molecule type" value="Genomic_DNA"/>
</dbReference>
<dbReference type="PANTHER" id="PTHR43310">
    <property type="entry name" value="SULFATE TRANSPORTER YBAR-RELATED"/>
    <property type="match status" value="1"/>
</dbReference>
<evidence type="ECO:0000259" key="6">
    <source>
        <dbReference type="PROSITE" id="PS50801"/>
    </source>
</evidence>
<feature type="transmembrane region" description="Helical" evidence="5">
    <location>
        <begin position="171"/>
        <end position="188"/>
    </location>
</feature>
<dbReference type="CDD" id="cd07042">
    <property type="entry name" value="STAS_SulP_like_sulfate_transporter"/>
    <property type="match status" value="1"/>
</dbReference>
<gene>
    <name evidence="7" type="ORF">SAMN06265350_11143</name>
</gene>
<keyword evidence="2 5" id="KW-0812">Transmembrane</keyword>
<feature type="transmembrane region" description="Helical" evidence="5">
    <location>
        <begin position="50"/>
        <end position="75"/>
    </location>
</feature>
<dbReference type="PANTHER" id="PTHR43310:SF1">
    <property type="entry name" value="SULFATE TRANSPORTER YBAR-RELATED"/>
    <property type="match status" value="1"/>
</dbReference>
<dbReference type="AlphaFoldDB" id="A0A521E5E1"/>
<dbReference type="Proteomes" id="UP000315971">
    <property type="component" value="Unassembled WGS sequence"/>
</dbReference>
<feature type="transmembrane region" description="Helical" evidence="5">
    <location>
        <begin position="104"/>
        <end position="122"/>
    </location>
</feature>
<evidence type="ECO:0000256" key="3">
    <source>
        <dbReference type="ARBA" id="ARBA00022989"/>
    </source>
</evidence>
<feature type="transmembrane region" description="Helical" evidence="5">
    <location>
        <begin position="346"/>
        <end position="364"/>
    </location>
</feature>
<dbReference type="Gene3D" id="3.30.750.24">
    <property type="entry name" value="STAS domain"/>
    <property type="match status" value="1"/>
</dbReference>
<evidence type="ECO:0000256" key="2">
    <source>
        <dbReference type="ARBA" id="ARBA00022692"/>
    </source>
</evidence>
<feature type="domain" description="STAS" evidence="6">
    <location>
        <begin position="416"/>
        <end position="490"/>
    </location>
</feature>
<evidence type="ECO:0000256" key="5">
    <source>
        <dbReference type="SAM" id="Phobius"/>
    </source>
</evidence>